<dbReference type="AlphaFoldDB" id="A0A4Q8QGL8"/>
<organism evidence="3 4">
    <name type="scientific">Flagellimonas allohymeniacidonis</name>
    <dbReference type="NCBI Taxonomy" id="2517819"/>
    <lineage>
        <taxon>Bacteria</taxon>
        <taxon>Pseudomonadati</taxon>
        <taxon>Bacteroidota</taxon>
        <taxon>Flavobacteriia</taxon>
        <taxon>Flavobacteriales</taxon>
        <taxon>Flavobacteriaceae</taxon>
        <taxon>Flagellimonas</taxon>
    </lineage>
</organism>
<dbReference type="Proteomes" id="UP000291981">
    <property type="component" value="Unassembled WGS sequence"/>
</dbReference>
<evidence type="ECO:0000313" key="4">
    <source>
        <dbReference type="Proteomes" id="UP000291981"/>
    </source>
</evidence>
<gene>
    <name evidence="3" type="ORF">EW142_07835</name>
</gene>
<dbReference type="Pfam" id="PF13840">
    <property type="entry name" value="ACT_7"/>
    <property type="match status" value="1"/>
</dbReference>
<dbReference type="EMBL" id="SGIU01000001">
    <property type="protein sequence ID" value="TAI49695.1"/>
    <property type="molecule type" value="Genomic_DNA"/>
</dbReference>
<dbReference type="InterPro" id="IPR018717">
    <property type="entry name" value="DUF2241"/>
</dbReference>
<evidence type="ECO:0000259" key="1">
    <source>
        <dbReference type="Pfam" id="PF10000"/>
    </source>
</evidence>
<dbReference type="Pfam" id="PF10000">
    <property type="entry name" value="ACT_3"/>
    <property type="match status" value="1"/>
</dbReference>
<name>A0A4Q8QGL8_9FLAO</name>
<dbReference type="SUPFAM" id="SSF55021">
    <property type="entry name" value="ACT-like"/>
    <property type="match status" value="2"/>
</dbReference>
<dbReference type="InterPro" id="IPR027795">
    <property type="entry name" value="CASTOR_ACT_dom"/>
</dbReference>
<comment type="caution">
    <text evidence="3">The sequence shown here is derived from an EMBL/GenBank/DDBJ whole genome shotgun (WGS) entry which is preliminary data.</text>
</comment>
<dbReference type="OrthoDB" id="517867at2"/>
<evidence type="ECO:0000259" key="2">
    <source>
        <dbReference type="Pfam" id="PF13840"/>
    </source>
</evidence>
<proteinExistence type="predicted"/>
<protein>
    <submittedName>
        <fullName evidence="3">ACT domain-containing protein</fullName>
    </submittedName>
</protein>
<feature type="domain" description="DUF2241" evidence="1">
    <location>
        <begin position="2"/>
        <end position="69"/>
    </location>
</feature>
<keyword evidence="4" id="KW-1185">Reference proteome</keyword>
<evidence type="ECO:0000313" key="3">
    <source>
        <dbReference type="EMBL" id="TAI49695.1"/>
    </source>
</evidence>
<feature type="domain" description="CASTOR ACT" evidence="2">
    <location>
        <begin position="70"/>
        <end position="126"/>
    </location>
</feature>
<dbReference type="PANTHER" id="PTHR39199:SF1">
    <property type="entry name" value="BLR5128 PROTEIN"/>
    <property type="match status" value="1"/>
</dbReference>
<dbReference type="Gene3D" id="3.30.2130.10">
    <property type="entry name" value="VC0802-like"/>
    <property type="match status" value="1"/>
</dbReference>
<dbReference type="InterPro" id="IPR045865">
    <property type="entry name" value="ACT-like_dom_sf"/>
</dbReference>
<dbReference type="RefSeq" id="WP_130612075.1">
    <property type="nucleotide sequence ID" value="NZ_SGIU01000001.1"/>
</dbReference>
<sequence>MTGETNISALIKEMNPILNEGEYVFCTVRDAGKIGHKEILGQFKEKEGTTLILERTKADELHLNYDYVASWITLMVHSSLEAVGLTSAFSTALAQNNISCNVVAGYYHDHIFVGKRDAKKAVEVLKKLSKNQFKAY</sequence>
<accession>A0A4Q8QGL8</accession>
<dbReference type="PANTHER" id="PTHR39199">
    <property type="entry name" value="BLR5128 PROTEIN"/>
    <property type="match status" value="1"/>
</dbReference>
<reference evidence="3 4" key="1">
    <citation type="submission" date="2019-02" db="EMBL/GenBank/DDBJ databases">
        <title>Draft genome sequence of Muricauda sp. 176CP4-71.</title>
        <authorList>
            <person name="Park J.-S."/>
        </authorList>
    </citation>
    <scope>NUCLEOTIDE SEQUENCE [LARGE SCALE GENOMIC DNA]</scope>
    <source>
        <strain evidence="3 4">176CP4-71</strain>
    </source>
</reference>